<dbReference type="GO" id="GO:0003723">
    <property type="term" value="F:RNA binding"/>
    <property type="evidence" value="ECO:0007669"/>
    <property type="project" value="InterPro"/>
</dbReference>
<feature type="chain" id="PRO_5042817240" description="H/ACA ribonucleoprotein complex subunit CBF5" evidence="14">
    <location>
        <begin position="22"/>
        <end position="936"/>
    </location>
</feature>
<feature type="transmembrane region" description="Helical" evidence="13">
    <location>
        <begin position="217"/>
        <end position="238"/>
    </location>
</feature>
<dbReference type="AlphaFoldDB" id="A0AAN6TG69"/>
<comment type="catalytic activity">
    <reaction evidence="3">
        <text>uridine in 5S rRNA = pseudouridine in 5S rRNA</text>
        <dbReference type="Rhea" id="RHEA:47036"/>
        <dbReference type="Rhea" id="RHEA-COMP:11730"/>
        <dbReference type="Rhea" id="RHEA-COMP:11731"/>
        <dbReference type="ChEBI" id="CHEBI:65314"/>
        <dbReference type="ChEBI" id="CHEBI:65315"/>
    </reaction>
</comment>
<dbReference type="PROSITE" id="PS50890">
    <property type="entry name" value="PUA"/>
    <property type="match status" value="1"/>
</dbReference>
<reference evidence="17" key="1">
    <citation type="journal article" date="2023" name="Mol. Phylogenet. Evol.">
        <title>Genome-scale phylogeny and comparative genomics of the fungal order Sordariales.</title>
        <authorList>
            <person name="Hensen N."/>
            <person name="Bonometti L."/>
            <person name="Westerberg I."/>
            <person name="Brannstrom I.O."/>
            <person name="Guillou S."/>
            <person name="Cros-Aarteil S."/>
            <person name="Calhoun S."/>
            <person name="Haridas S."/>
            <person name="Kuo A."/>
            <person name="Mondo S."/>
            <person name="Pangilinan J."/>
            <person name="Riley R."/>
            <person name="LaButti K."/>
            <person name="Andreopoulos B."/>
            <person name="Lipzen A."/>
            <person name="Chen C."/>
            <person name="Yan M."/>
            <person name="Daum C."/>
            <person name="Ng V."/>
            <person name="Clum A."/>
            <person name="Steindorff A."/>
            <person name="Ohm R.A."/>
            <person name="Martin F."/>
            <person name="Silar P."/>
            <person name="Natvig D.O."/>
            <person name="Lalanne C."/>
            <person name="Gautier V."/>
            <person name="Ament-Velasquez S.L."/>
            <person name="Kruys A."/>
            <person name="Hutchinson M.I."/>
            <person name="Powell A.J."/>
            <person name="Barry K."/>
            <person name="Miller A.N."/>
            <person name="Grigoriev I.V."/>
            <person name="Debuchy R."/>
            <person name="Gladieux P."/>
            <person name="Hiltunen Thoren M."/>
            <person name="Johannesson H."/>
        </authorList>
    </citation>
    <scope>NUCLEOTIDE SEQUENCE</scope>
    <source>
        <strain evidence="17">CBS 508.74</strain>
    </source>
</reference>
<evidence type="ECO:0000313" key="17">
    <source>
        <dbReference type="EMBL" id="KAK4113818.1"/>
    </source>
</evidence>
<dbReference type="GO" id="GO:0009982">
    <property type="term" value="F:pseudouridine synthase activity"/>
    <property type="evidence" value="ECO:0007669"/>
    <property type="project" value="InterPro"/>
</dbReference>
<evidence type="ECO:0000256" key="14">
    <source>
        <dbReference type="SAM" id="SignalP"/>
    </source>
</evidence>
<dbReference type="GeneID" id="89940837"/>
<keyword evidence="13" id="KW-0472">Membrane</keyword>
<evidence type="ECO:0000313" key="18">
    <source>
        <dbReference type="Proteomes" id="UP001302812"/>
    </source>
</evidence>
<dbReference type="RefSeq" id="XP_064671388.1">
    <property type="nucleotide sequence ID" value="XM_064816712.1"/>
</dbReference>
<keyword evidence="18" id="KW-1185">Reference proteome</keyword>
<dbReference type="InterPro" id="IPR012960">
    <property type="entry name" value="Dyskerin-like"/>
</dbReference>
<evidence type="ECO:0000256" key="7">
    <source>
        <dbReference type="ARBA" id="ARBA00056777"/>
    </source>
</evidence>
<dbReference type="GO" id="GO:0000495">
    <property type="term" value="P:box H/ACA sno(s)RNA 3'-end processing"/>
    <property type="evidence" value="ECO:0007669"/>
    <property type="project" value="TreeGrafter"/>
</dbReference>
<evidence type="ECO:0000256" key="3">
    <source>
        <dbReference type="ARBA" id="ARBA00001896"/>
    </source>
</evidence>
<evidence type="ECO:0000256" key="6">
    <source>
        <dbReference type="ARBA" id="ARBA00023235"/>
    </source>
</evidence>
<feature type="compositionally biased region" description="Basic and acidic residues" evidence="12">
    <location>
        <begin position="925"/>
        <end position="936"/>
    </location>
</feature>
<dbReference type="InterPro" id="IPR020103">
    <property type="entry name" value="PsdUridine_synth_cat_dom_sf"/>
</dbReference>
<name>A0AAN6TG69_9PEZI</name>
<sequence length="936" mass="103022">MRANVPRLSIAVAVSAPLAASLLVAPDSPCSKFCGNVLSSISREEMPCDSGSLTRSSKGLVWEQCVDCLLTSTHVSGNETDLQWLLYNLRFNMGYCLFDSGPNNPCVTRTACGELEDAIKYQNFSTTVGVYDYCRNWEADFVPKCSTCLDVLDDGQYLINYMTVLEAACEQKPSTGSTVSIQGDLFGSEDVVIVPPQPAYASVPSTDYGPISLGGRVGIAFGGFAFLLAVAGFCIVCNGKRKRRAFLRDLQRRHEAQGWPHPSTRYGGGGSDMFETPVSQKPLRGWETESPVSAHTDGAFPRYFSPYSSQYNSPVSPGSAGPVAANWPSLPTQQQFGDLIQQQSPVHGSPPPAFTQWPTVGQEKLLMQQQMQYDKRQQQDVIGVALGGDEARSPYQMLNHNGYPVDSKGKERGEEYEMDSPYSSKGNTGTLDRDYRYPMPTEPRAPVLHHPGYGRHHRMTAAGVGEGVGDDEYTIKPQNTVPALDTSTWPLLLKNYDKMLVRSGHFTPIPNGSAPHKRDIKSYVSSGVINLDKPSNPSSHEVVAWLKRILRVEKTGHSGTLDPKVTGCLIVCIDRATRLVKAQQGAGKEYVCVIRMHDTVAGGEAAFAKALETLTGALFQRPPLISAVKRQLRIRTIHESKLIEFDNDRHLGVFWVSCEAGTYIRTLCVHLGLLLGVGAHMQELRRVRSGVMSEDDGHMVTLHDVLDAQWQYDNGGDESYLRKVIQPLETLLCTYKRLVVKDSAVNAVCYGAKLMLPGLLRYDPGIETHEEVVLMTTKGEAIAIGIAQMSTVEMSTCDHGVVAKVKRCIMERDLYPRRWGLGPVALEKKKLKANGKLDKYGRPNEATPAQWTQGYTDYTAPAGSAAPASPDKKVEGAEVTSEEQPEPKEEVKPEEEKKKRKKHEGETAEEKAERKRLKKEKKAAKKAEKGEADDSD</sequence>
<dbReference type="Pfam" id="PF01472">
    <property type="entry name" value="PUA"/>
    <property type="match status" value="1"/>
</dbReference>
<dbReference type="Pfam" id="PF01509">
    <property type="entry name" value="TruB_N"/>
    <property type="match status" value="1"/>
</dbReference>
<dbReference type="PANTHER" id="PTHR23127">
    <property type="entry name" value="CENTROMERE/MICROTUBULE BINDING PROTEIN CBF5"/>
    <property type="match status" value="1"/>
</dbReference>
<dbReference type="FunFam" id="3.30.2350.10:FF:000001">
    <property type="entry name" value="H/ACA ribonucleoprotein complex subunit CBF5"/>
    <property type="match status" value="1"/>
</dbReference>
<evidence type="ECO:0000256" key="1">
    <source>
        <dbReference type="ARBA" id="ARBA00001166"/>
    </source>
</evidence>
<dbReference type="InterPro" id="IPR004521">
    <property type="entry name" value="Uncharacterised_CHP00451"/>
</dbReference>
<dbReference type="NCBIfam" id="NF003280">
    <property type="entry name" value="PRK04270.1"/>
    <property type="match status" value="1"/>
</dbReference>
<dbReference type="SUPFAM" id="SSF55120">
    <property type="entry name" value="Pseudouridine synthase"/>
    <property type="match status" value="1"/>
</dbReference>
<organism evidence="17 18">
    <name type="scientific">Canariomyces notabilis</name>
    <dbReference type="NCBI Taxonomy" id="2074819"/>
    <lineage>
        <taxon>Eukaryota</taxon>
        <taxon>Fungi</taxon>
        <taxon>Dikarya</taxon>
        <taxon>Ascomycota</taxon>
        <taxon>Pezizomycotina</taxon>
        <taxon>Sordariomycetes</taxon>
        <taxon>Sordariomycetidae</taxon>
        <taxon>Sordariales</taxon>
        <taxon>Chaetomiaceae</taxon>
        <taxon>Canariomyces</taxon>
    </lineage>
</organism>
<dbReference type="GO" id="GO:0031429">
    <property type="term" value="C:box H/ACA snoRNP complex"/>
    <property type="evidence" value="ECO:0007669"/>
    <property type="project" value="TreeGrafter"/>
</dbReference>
<evidence type="ECO:0000256" key="8">
    <source>
        <dbReference type="ARBA" id="ARBA00072225"/>
    </source>
</evidence>
<dbReference type="InterPro" id="IPR032819">
    <property type="entry name" value="TruB_C"/>
</dbReference>
<keyword evidence="13" id="KW-1133">Transmembrane helix</keyword>
<dbReference type="SUPFAM" id="SSF88697">
    <property type="entry name" value="PUA domain-like"/>
    <property type="match status" value="1"/>
</dbReference>
<gene>
    <name evidence="17" type="ORF">N656DRAFT_788724</name>
</gene>
<comment type="catalytic activity">
    <reaction evidence="1">
        <text>a uridine in mRNA = a pseudouridine in mRNA</text>
        <dbReference type="Rhea" id="RHEA:56644"/>
        <dbReference type="Rhea" id="RHEA-COMP:14658"/>
        <dbReference type="Rhea" id="RHEA-COMP:14659"/>
        <dbReference type="ChEBI" id="CHEBI:65314"/>
        <dbReference type="ChEBI" id="CHEBI:65315"/>
    </reaction>
</comment>
<dbReference type="GO" id="GO:0031118">
    <property type="term" value="P:rRNA pseudouridine synthesis"/>
    <property type="evidence" value="ECO:0007669"/>
    <property type="project" value="TreeGrafter"/>
</dbReference>
<dbReference type="Pfam" id="PF16198">
    <property type="entry name" value="TruB_C_2"/>
    <property type="match status" value="1"/>
</dbReference>
<feature type="signal peptide" evidence="14">
    <location>
        <begin position="1"/>
        <end position="21"/>
    </location>
</feature>
<feature type="compositionally biased region" description="Low complexity" evidence="12">
    <location>
        <begin position="860"/>
        <end position="869"/>
    </location>
</feature>
<feature type="domain" description="PUA" evidence="15">
    <location>
        <begin position="736"/>
        <end position="810"/>
    </location>
</feature>
<dbReference type="SMART" id="SM01136">
    <property type="entry name" value="DKCLD"/>
    <property type="match status" value="1"/>
</dbReference>
<comment type="catalytic activity">
    <reaction evidence="2">
        <text>uridine in snRNA = pseudouridine in snRNA</text>
        <dbReference type="Rhea" id="RHEA:51124"/>
        <dbReference type="Rhea" id="RHEA-COMP:12891"/>
        <dbReference type="Rhea" id="RHEA-COMP:12892"/>
        <dbReference type="ChEBI" id="CHEBI:65314"/>
        <dbReference type="ChEBI" id="CHEBI:65315"/>
    </reaction>
</comment>
<reference evidence="17" key="2">
    <citation type="submission" date="2023-05" db="EMBL/GenBank/DDBJ databases">
        <authorList>
            <consortium name="Lawrence Berkeley National Laboratory"/>
            <person name="Steindorff A."/>
            <person name="Hensen N."/>
            <person name="Bonometti L."/>
            <person name="Westerberg I."/>
            <person name="Brannstrom I.O."/>
            <person name="Guillou S."/>
            <person name="Cros-Aarteil S."/>
            <person name="Calhoun S."/>
            <person name="Haridas S."/>
            <person name="Kuo A."/>
            <person name="Mondo S."/>
            <person name="Pangilinan J."/>
            <person name="Riley R."/>
            <person name="Labutti K."/>
            <person name="Andreopoulos B."/>
            <person name="Lipzen A."/>
            <person name="Chen C."/>
            <person name="Yanf M."/>
            <person name="Daum C."/>
            <person name="Ng V."/>
            <person name="Clum A."/>
            <person name="Ohm R."/>
            <person name="Martin F."/>
            <person name="Silar P."/>
            <person name="Natvig D."/>
            <person name="Lalanne C."/>
            <person name="Gautier V."/>
            <person name="Ament-Velasquez S.L."/>
            <person name="Kruys A."/>
            <person name="Hutchinson M.I."/>
            <person name="Powell A.J."/>
            <person name="Barry K."/>
            <person name="Miller A.N."/>
            <person name="Grigoriev I.V."/>
            <person name="Debuchy R."/>
            <person name="Gladieux P."/>
            <person name="Thoren M.H."/>
            <person name="Johannesson H."/>
        </authorList>
    </citation>
    <scope>NUCLEOTIDE SEQUENCE</scope>
    <source>
        <strain evidence="17">CBS 508.74</strain>
    </source>
</reference>
<evidence type="ECO:0000256" key="2">
    <source>
        <dbReference type="ARBA" id="ARBA00001832"/>
    </source>
</evidence>
<keyword evidence="14" id="KW-0732">Signal</keyword>
<feature type="domain" description="Dyskerin-like" evidence="16">
    <location>
        <begin position="485"/>
        <end position="543"/>
    </location>
</feature>
<evidence type="ECO:0000256" key="11">
    <source>
        <dbReference type="ARBA" id="ARBA00082909"/>
    </source>
</evidence>
<dbReference type="EMBL" id="MU853338">
    <property type="protein sequence ID" value="KAK4113818.1"/>
    <property type="molecule type" value="Genomic_DNA"/>
</dbReference>
<feature type="compositionally biased region" description="Basic residues" evidence="12">
    <location>
        <begin position="914"/>
        <end position="924"/>
    </location>
</feature>
<dbReference type="InterPro" id="IPR002501">
    <property type="entry name" value="PsdUridine_synth_N"/>
</dbReference>
<dbReference type="CDD" id="cd02572">
    <property type="entry name" value="PseudoU_synth_hDyskerin"/>
    <property type="match status" value="1"/>
</dbReference>
<feature type="region of interest" description="Disordered" evidence="12">
    <location>
        <begin position="855"/>
        <end position="936"/>
    </location>
</feature>
<evidence type="ECO:0000256" key="9">
    <source>
        <dbReference type="ARBA" id="ARBA00077661"/>
    </source>
</evidence>
<dbReference type="CDD" id="cd21148">
    <property type="entry name" value="PUA_Cbf5"/>
    <property type="match status" value="1"/>
</dbReference>
<evidence type="ECO:0000259" key="16">
    <source>
        <dbReference type="SMART" id="SM01136"/>
    </source>
</evidence>
<evidence type="ECO:0000259" key="15">
    <source>
        <dbReference type="SMART" id="SM00359"/>
    </source>
</evidence>
<dbReference type="InterPro" id="IPR004802">
    <property type="entry name" value="tRNA_PsdUridine_synth_B_fam"/>
</dbReference>
<dbReference type="SMART" id="SM00359">
    <property type="entry name" value="PUA"/>
    <property type="match status" value="1"/>
</dbReference>
<feature type="compositionally biased region" description="Polar residues" evidence="12">
    <location>
        <begin position="421"/>
        <end position="430"/>
    </location>
</feature>
<dbReference type="Proteomes" id="UP001302812">
    <property type="component" value="Unassembled WGS sequence"/>
</dbReference>
<evidence type="ECO:0000256" key="13">
    <source>
        <dbReference type="SAM" id="Phobius"/>
    </source>
</evidence>
<evidence type="ECO:0000256" key="5">
    <source>
        <dbReference type="ARBA" id="ARBA00019272"/>
    </source>
</evidence>
<proteinExistence type="inferred from homology"/>
<dbReference type="GO" id="GO:0031120">
    <property type="term" value="P:snRNA pseudouridine synthesis"/>
    <property type="evidence" value="ECO:0007669"/>
    <property type="project" value="TreeGrafter"/>
</dbReference>
<keyword evidence="13" id="KW-0812">Transmembrane</keyword>
<protein>
    <recommendedName>
        <fullName evidence="5">H/ACA ribonucleoprotein complex subunit CBF5</fullName>
    </recommendedName>
    <alternativeName>
        <fullName evidence="9">Centromere-binding factor 5</fullName>
    </alternativeName>
    <alternativeName>
        <fullName evidence="8">H/ACA ribonucleoprotein complex subunit cbf5</fullName>
    </alternativeName>
    <alternativeName>
        <fullName evidence="11">H/ACA snoRNP protein CBF5</fullName>
    </alternativeName>
    <alternativeName>
        <fullName evidence="10">Small nucleolar RNP protein CBF5</fullName>
    </alternativeName>
</protein>
<dbReference type="InterPro" id="IPR036974">
    <property type="entry name" value="PUA_sf"/>
</dbReference>
<keyword evidence="6" id="KW-0413">Isomerase</keyword>
<dbReference type="InterPro" id="IPR002478">
    <property type="entry name" value="PUA"/>
</dbReference>
<comment type="similarity">
    <text evidence="4">Belongs to the pseudouridine synthase TruB family.</text>
</comment>
<dbReference type="NCBIfam" id="TIGR00451">
    <property type="entry name" value="unchar_dom_2"/>
    <property type="match status" value="1"/>
</dbReference>
<evidence type="ECO:0000256" key="4">
    <source>
        <dbReference type="ARBA" id="ARBA00008999"/>
    </source>
</evidence>
<dbReference type="InterPro" id="IPR015947">
    <property type="entry name" value="PUA-like_sf"/>
</dbReference>
<accession>A0AAN6TG69</accession>
<comment type="caution">
    <text evidence="17">The sequence shown here is derived from an EMBL/GenBank/DDBJ whole genome shotgun (WGS) entry which is preliminary data.</text>
</comment>
<feature type="compositionally biased region" description="Basic and acidic residues" evidence="12">
    <location>
        <begin position="885"/>
        <end position="913"/>
    </location>
</feature>
<dbReference type="NCBIfam" id="TIGR00425">
    <property type="entry name" value="CBF5"/>
    <property type="match status" value="1"/>
</dbReference>
<feature type="region of interest" description="Disordered" evidence="12">
    <location>
        <begin position="393"/>
        <end position="432"/>
    </location>
</feature>
<comment type="function">
    <text evidence="7">Catalytic subunit of H/ACA small nucleolar ribonucleoprotein (H/ACA snoRNP) complex, which catalyzes pseudouridylation of rRNA. This involves the isomerization of uridine such that the ribose is subsequently attached to C5, instead of the normal N1. Pseudouridine ('psi') residues may serve to stabilize the conformation of rRNAs and play a central role in ribosomal RNA processing. The H/ACA snoRNP complex also mediates pseudouridylation of other types of RNAs. Catalyzes pseudouridylation at position 93 in U2 snRNA. Also catalyzes pseudouridylation of mRNAs; H/ACA-type snoRNAs probably guide pseudouridylation of mRNAs.</text>
</comment>
<evidence type="ECO:0000256" key="10">
    <source>
        <dbReference type="ARBA" id="ARBA00081789"/>
    </source>
</evidence>
<evidence type="ECO:0000256" key="12">
    <source>
        <dbReference type="SAM" id="MobiDB-lite"/>
    </source>
</evidence>
<dbReference type="Gene3D" id="2.30.130.10">
    <property type="entry name" value="PUA domain"/>
    <property type="match status" value="1"/>
</dbReference>
<dbReference type="PANTHER" id="PTHR23127:SF0">
    <property type="entry name" value="H_ACA RIBONUCLEOPROTEIN COMPLEX SUBUNIT DKC1"/>
    <property type="match status" value="1"/>
</dbReference>
<dbReference type="Gene3D" id="3.30.2350.10">
    <property type="entry name" value="Pseudouridine synthase"/>
    <property type="match status" value="1"/>
</dbReference>
<dbReference type="GO" id="GO:1990481">
    <property type="term" value="P:mRNA pseudouridine synthesis"/>
    <property type="evidence" value="ECO:0007669"/>
    <property type="project" value="TreeGrafter"/>
</dbReference>
<dbReference type="Pfam" id="PF08068">
    <property type="entry name" value="DKCLD"/>
    <property type="match status" value="1"/>
</dbReference>